<dbReference type="CDD" id="cd16332">
    <property type="entry name" value="Prp-like"/>
    <property type="match status" value="1"/>
</dbReference>
<evidence type="ECO:0000313" key="8">
    <source>
        <dbReference type="EMBL" id="SFK57232.1"/>
    </source>
</evidence>
<dbReference type="AlphaFoldDB" id="A0A0F7HLX9"/>
<evidence type="ECO:0000256" key="4">
    <source>
        <dbReference type="ARBA" id="ARBA00022807"/>
    </source>
</evidence>
<accession>A0A0F7HLX9</accession>
<dbReference type="OrthoDB" id="48998at2"/>
<dbReference type="Gene3D" id="3.30.70.1490">
    <property type="entry name" value="Cysteine protease Prp"/>
    <property type="match status" value="1"/>
</dbReference>
<evidence type="ECO:0000256" key="6">
    <source>
        <dbReference type="ARBA" id="ARBA00044538"/>
    </source>
</evidence>
<evidence type="ECO:0000313" key="7">
    <source>
        <dbReference type="EMBL" id="AKG73882.1"/>
    </source>
</evidence>
<evidence type="ECO:0000313" key="10">
    <source>
        <dbReference type="Proteomes" id="UP000183090"/>
    </source>
</evidence>
<keyword evidence="1" id="KW-0690">Ribosome biogenesis</keyword>
<reference evidence="9" key="2">
    <citation type="submission" date="2015-04" db="EMBL/GenBank/DDBJ databases">
        <title>Complete genome sequence of Salinicoccus halodurans strain H3B36, isolated from the Qaidam basin of China.</title>
        <authorList>
            <person name="Ma Y."/>
            <person name="Jiang K."/>
            <person name="Xue Y."/>
        </authorList>
    </citation>
    <scope>NUCLEOTIDE SEQUENCE [LARGE SCALE GENOMIC DNA]</scope>
    <source>
        <strain evidence="9">H3B36</strain>
    </source>
</reference>
<dbReference type="SUPFAM" id="SSF118010">
    <property type="entry name" value="TM1457-like"/>
    <property type="match status" value="1"/>
</dbReference>
<dbReference type="Pfam" id="PF04327">
    <property type="entry name" value="Peptidase_Prp"/>
    <property type="match status" value="1"/>
</dbReference>
<dbReference type="PANTHER" id="PTHR39178">
    <property type="entry name" value="HYPOTHETICAL RIBOSOME-ASSOCIATED PROTEIN"/>
    <property type="match status" value="1"/>
</dbReference>
<evidence type="ECO:0000256" key="5">
    <source>
        <dbReference type="ARBA" id="ARBA00044503"/>
    </source>
</evidence>
<organism evidence="8 10">
    <name type="scientific">Salinicoccus halodurans</name>
    <dbReference type="NCBI Taxonomy" id="407035"/>
    <lineage>
        <taxon>Bacteria</taxon>
        <taxon>Bacillati</taxon>
        <taxon>Bacillota</taxon>
        <taxon>Bacilli</taxon>
        <taxon>Bacillales</taxon>
        <taxon>Staphylococcaceae</taxon>
        <taxon>Salinicoccus</taxon>
    </lineage>
</organism>
<proteinExistence type="inferred from homology"/>
<dbReference type="InterPro" id="IPR036764">
    <property type="entry name" value="Peptidase_Prp_sf"/>
</dbReference>
<dbReference type="GO" id="GO:0008234">
    <property type="term" value="F:cysteine-type peptidase activity"/>
    <property type="evidence" value="ECO:0007669"/>
    <property type="project" value="UniProtKB-KW"/>
</dbReference>
<keyword evidence="2" id="KW-0645">Protease</keyword>
<dbReference type="RefSeq" id="WP_046790070.1">
    <property type="nucleotide sequence ID" value="NZ_CP011366.1"/>
</dbReference>
<dbReference type="KEGG" id="shv:AAT16_06350"/>
<dbReference type="InterPro" id="IPR007422">
    <property type="entry name" value="Peptidase_Prp"/>
</dbReference>
<dbReference type="Proteomes" id="UP000183090">
    <property type="component" value="Unassembled WGS sequence"/>
</dbReference>
<evidence type="ECO:0000256" key="1">
    <source>
        <dbReference type="ARBA" id="ARBA00022517"/>
    </source>
</evidence>
<dbReference type="Proteomes" id="UP000034029">
    <property type="component" value="Chromosome"/>
</dbReference>
<keyword evidence="3" id="KW-0378">Hydrolase</keyword>
<keyword evidence="9" id="KW-1185">Reference proteome</keyword>
<gene>
    <name evidence="7" type="ORF">AAT16_06350</name>
    <name evidence="8" type="ORF">SAMN05216235_0511</name>
</gene>
<comment type="similarity">
    <text evidence="5">Belongs to the Prp family.</text>
</comment>
<reference evidence="7 9" key="1">
    <citation type="journal article" date="2015" name="Int. J. Syst. Evol. Microbiol.">
        <title>Complete genome sequence of Salinicoccus halodurans H3B36, isolated from the Qaidam Basin in China.</title>
        <authorList>
            <person name="Jiang K."/>
            <person name="Xue Y."/>
            <person name="Ma Y."/>
        </authorList>
    </citation>
    <scope>NUCLEOTIDE SEQUENCE [LARGE SCALE GENOMIC DNA]</scope>
    <source>
        <strain evidence="7 9">H3B36</strain>
    </source>
</reference>
<dbReference type="GO" id="GO:0042254">
    <property type="term" value="P:ribosome biogenesis"/>
    <property type="evidence" value="ECO:0007669"/>
    <property type="project" value="UniProtKB-KW"/>
</dbReference>
<dbReference type="EMBL" id="CP011366">
    <property type="protein sequence ID" value="AKG73882.1"/>
    <property type="molecule type" value="Genomic_DNA"/>
</dbReference>
<protein>
    <recommendedName>
        <fullName evidence="6">Ribosomal processing cysteine protease Prp</fullName>
    </recommendedName>
</protein>
<dbReference type="EMBL" id="FOTB01000001">
    <property type="protein sequence ID" value="SFK57232.1"/>
    <property type="molecule type" value="Genomic_DNA"/>
</dbReference>
<dbReference type="PANTHER" id="PTHR39178:SF1">
    <property type="entry name" value="RIBOSOMAL-PROCESSING CYSTEINE PROTEASE PRP"/>
    <property type="match status" value="1"/>
</dbReference>
<evidence type="ECO:0000313" key="9">
    <source>
        <dbReference type="Proteomes" id="UP000034029"/>
    </source>
</evidence>
<evidence type="ECO:0000256" key="2">
    <source>
        <dbReference type="ARBA" id="ARBA00022670"/>
    </source>
</evidence>
<evidence type="ECO:0000256" key="3">
    <source>
        <dbReference type="ARBA" id="ARBA00022801"/>
    </source>
</evidence>
<reference evidence="8 10" key="3">
    <citation type="submission" date="2016-10" db="EMBL/GenBank/DDBJ databases">
        <authorList>
            <person name="Varghese N."/>
            <person name="Submissions S."/>
        </authorList>
    </citation>
    <scope>NUCLEOTIDE SEQUENCE [LARGE SCALE GENOMIC DNA]</scope>
    <source>
        <strain evidence="8 10">CGMCC 1.6501</strain>
    </source>
</reference>
<sequence>MINVSININDEGQVESFDMSGHAMFDEHGKDLVCAGASAVVFGSVNAIINMTGADPSIEMDEDTGYFSFIAPDPADEKMQVLLEGMIISLKTIEEEYGEHIRLVYK</sequence>
<dbReference type="GO" id="GO:0006508">
    <property type="term" value="P:proteolysis"/>
    <property type="evidence" value="ECO:0007669"/>
    <property type="project" value="UniProtKB-KW"/>
</dbReference>
<keyword evidence="4" id="KW-0788">Thiol protease</keyword>
<name>A0A0F7HLX9_9STAP</name>